<dbReference type="AlphaFoldDB" id="A0A1G7AD47"/>
<dbReference type="STRING" id="69960.SAMN05421720_103276"/>
<gene>
    <name evidence="1" type="ORF">SAMN05421720_103276</name>
</gene>
<dbReference type="EMBL" id="FNAP01000003">
    <property type="protein sequence ID" value="SDE12700.1"/>
    <property type="molecule type" value="Genomic_DNA"/>
</dbReference>
<accession>A0A1G7AD47</accession>
<sequence>MRYRTRRPPDGPERERLRALAAERRRFDYRRLTVLLRREGFRINHKRA</sequence>
<evidence type="ECO:0000313" key="1">
    <source>
        <dbReference type="EMBL" id="SDE12700.1"/>
    </source>
</evidence>
<proteinExistence type="predicted"/>
<dbReference type="RefSeq" id="WP_143027110.1">
    <property type="nucleotide sequence ID" value="NZ_FNAP01000003.1"/>
</dbReference>
<evidence type="ECO:0000313" key="2">
    <source>
        <dbReference type="Proteomes" id="UP000199412"/>
    </source>
</evidence>
<name>A0A1G7AD47_9PROT</name>
<organism evidence="1 2">
    <name type="scientific">Rhodospira trueperi</name>
    <dbReference type="NCBI Taxonomy" id="69960"/>
    <lineage>
        <taxon>Bacteria</taxon>
        <taxon>Pseudomonadati</taxon>
        <taxon>Pseudomonadota</taxon>
        <taxon>Alphaproteobacteria</taxon>
        <taxon>Rhodospirillales</taxon>
        <taxon>Rhodospirillaceae</taxon>
        <taxon>Rhodospira</taxon>
    </lineage>
</organism>
<reference evidence="1 2" key="1">
    <citation type="submission" date="2016-10" db="EMBL/GenBank/DDBJ databases">
        <authorList>
            <person name="de Groot N.N."/>
        </authorList>
    </citation>
    <scope>NUCLEOTIDE SEQUENCE [LARGE SCALE GENOMIC DNA]</scope>
    <source>
        <strain evidence="1 2">ATCC 700224</strain>
    </source>
</reference>
<dbReference type="Proteomes" id="UP000199412">
    <property type="component" value="Unassembled WGS sequence"/>
</dbReference>
<protein>
    <submittedName>
        <fullName evidence="1">Putative transposase</fullName>
    </submittedName>
</protein>
<keyword evidence="2" id="KW-1185">Reference proteome</keyword>